<keyword evidence="1" id="KW-0472">Membrane</keyword>
<dbReference type="Proteomes" id="UP000501692">
    <property type="component" value="Chromosome"/>
</dbReference>
<evidence type="ECO:0000313" key="2">
    <source>
        <dbReference type="EMBL" id="QIT16233.1"/>
    </source>
</evidence>
<evidence type="ECO:0000256" key="1">
    <source>
        <dbReference type="SAM" id="Phobius"/>
    </source>
</evidence>
<keyword evidence="1" id="KW-1133">Transmembrane helix</keyword>
<gene>
    <name evidence="2" type="ORF">G8E09_07625</name>
</gene>
<accession>A0A6H0FPG6</accession>
<dbReference type="EMBL" id="CP049806">
    <property type="protein sequence ID" value="QIT16233.1"/>
    <property type="molecule type" value="Genomic_DNA"/>
</dbReference>
<organism evidence="2 3">
    <name type="scientific">Acinetobacter pittii</name>
    <name type="common">Acinetobacter genomosp. 3</name>
    <dbReference type="NCBI Taxonomy" id="48296"/>
    <lineage>
        <taxon>Bacteria</taxon>
        <taxon>Pseudomonadati</taxon>
        <taxon>Pseudomonadota</taxon>
        <taxon>Gammaproteobacteria</taxon>
        <taxon>Moraxellales</taxon>
        <taxon>Moraxellaceae</taxon>
        <taxon>Acinetobacter</taxon>
        <taxon>Acinetobacter calcoaceticus/baumannii complex</taxon>
    </lineage>
</organism>
<dbReference type="RefSeq" id="WP_068530213.1">
    <property type="nucleotide sequence ID" value="NZ_CP018909.1"/>
</dbReference>
<feature type="transmembrane region" description="Helical" evidence="1">
    <location>
        <begin position="58"/>
        <end position="77"/>
    </location>
</feature>
<name>A0A6H0FPG6_ACIPI</name>
<feature type="transmembrane region" description="Helical" evidence="1">
    <location>
        <begin position="16"/>
        <end position="38"/>
    </location>
</feature>
<proteinExistence type="predicted"/>
<evidence type="ECO:0000313" key="3">
    <source>
        <dbReference type="Proteomes" id="UP000501692"/>
    </source>
</evidence>
<protein>
    <submittedName>
        <fullName evidence="2">Uncharacterized protein</fullName>
    </submittedName>
</protein>
<sequence length="242" mass="27612">MAQDDLDDLRVKIKKIWLRTIFGIIFFLIVSFFLKSSYPITHHKFNLTEAYEVLKDSLTIAAAFLAPVAAFVLFSDWRLQHRAIAKENNSSNIFSLINRLSIELNILNILITQSPTSHASLLDDILEKIEKCELKNSELIIEFNDFSHKVTTNNGFTDLCDEIITSNFPDFLLNAAIHYALLVKLAHPESYATAEGPNFSVDDFVSRCKDELEENLIVKDHNLRQINENLGRLSALKEELNV</sequence>
<dbReference type="AlphaFoldDB" id="A0A6H0FPG6"/>
<keyword evidence="1" id="KW-0812">Transmembrane</keyword>
<reference evidence="2 3" key="1">
    <citation type="submission" date="2020-03" db="EMBL/GenBank/DDBJ databases">
        <authorList>
            <person name="Zhang L."/>
            <person name="Han X."/>
            <person name="Chen Y."/>
            <person name="Yu Y."/>
        </authorList>
    </citation>
    <scope>NUCLEOTIDE SEQUENCE [LARGE SCALE GENOMIC DNA]</scope>
    <source>
        <strain evidence="2 3">A1254</strain>
    </source>
</reference>